<keyword evidence="2" id="KW-0732">Signal</keyword>
<dbReference type="PANTHER" id="PTHR13627">
    <property type="entry name" value="FUKUTIN RELATED PROTEIN"/>
    <property type="match status" value="1"/>
</dbReference>
<evidence type="ECO:0000313" key="4">
    <source>
        <dbReference type="Proteomes" id="UP000593567"/>
    </source>
</evidence>
<sequence>MANKLVLLLLLLATALFFCHSFLFPTLVRYYTKDCHLSKTEYNAFRELFQQITTAYEELDQVYWVDYGLLLGYYRHKDMLPHDGDIDLSRIHAGRGEHRFDVAFNKKLASVPETYGNSIVAEKNYTGSDGQRVYITADLFRYNVKEVDGVKKVTLYWNIPHLNSTRYKMFERHFELDIPYEVIFPLQYLVFLGKNVTFPNQIEKLLSLRYKSYRIPLPYKWRCYVTTFNVGAVSLITVIIAFLYKLAVHYKTKV</sequence>
<feature type="transmembrane region" description="Helical" evidence="1">
    <location>
        <begin position="224"/>
        <end position="244"/>
    </location>
</feature>
<feature type="signal peptide" evidence="2">
    <location>
        <begin position="1"/>
        <end position="21"/>
    </location>
</feature>
<gene>
    <name evidence="3" type="ORF">EB796_008084</name>
</gene>
<name>A0A7J7K7S1_BUGNE</name>
<comment type="caution">
    <text evidence="3">The sequence shown here is derived from an EMBL/GenBank/DDBJ whole genome shotgun (WGS) entry which is preliminary data.</text>
</comment>
<feature type="chain" id="PRO_5029651289" evidence="2">
    <location>
        <begin position="22"/>
        <end position="254"/>
    </location>
</feature>
<dbReference type="EMBL" id="VXIV02001283">
    <property type="protein sequence ID" value="KAF6033606.1"/>
    <property type="molecule type" value="Genomic_DNA"/>
</dbReference>
<keyword evidence="1" id="KW-1133">Transmembrane helix</keyword>
<keyword evidence="1" id="KW-0472">Membrane</keyword>
<dbReference type="OrthoDB" id="444255at2759"/>
<accession>A0A7J7K7S1</accession>
<dbReference type="InterPro" id="IPR052613">
    <property type="entry name" value="LicD_transferase"/>
</dbReference>
<proteinExistence type="predicted"/>
<dbReference type="AlphaFoldDB" id="A0A7J7K7S1"/>
<keyword evidence="1" id="KW-0812">Transmembrane</keyword>
<evidence type="ECO:0000313" key="3">
    <source>
        <dbReference type="EMBL" id="KAF6033606.1"/>
    </source>
</evidence>
<protein>
    <submittedName>
        <fullName evidence="3">Uncharacterized protein</fullName>
    </submittedName>
</protein>
<reference evidence="3" key="1">
    <citation type="submission" date="2020-06" db="EMBL/GenBank/DDBJ databases">
        <title>Draft genome of Bugula neritina, a colonial animal packing powerful symbionts and potential medicines.</title>
        <authorList>
            <person name="Rayko M."/>
        </authorList>
    </citation>
    <scope>NUCLEOTIDE SEQUENCE [LARGE SCALE GENOMIC DNA]</scope>
    <source>
        <strain evidence="3">Kwan_BN1</strain>
    </source>
</reference>
<evidence type="ECO:0000256" key="1">
    <source>
        <dbReference type="SAM" id="Phobius"/>
    </source>
</evidence>
<dbReference type="Proteomes" id="UP000593567">
    <property type="component" value="Unassembled WGS sequence"/>
</dbReference>
<dbReference type="PANTHER" id="PTHR13627:SF35">
    <property type="entry name" value="LICD FAMILY PROTEIN"/>
    <property type="match status" value="1"/>
</dbReference>
<evidence type="ECO:0000256" key="2">
    <source>
        <dbReference type="SAM" id="SignalP"/>
    </source>
</evidence>
<keyword evidence="4" id="KW-1185">Reference proteome</keyword>
<organism evidence="3 4">
    <name type="scientific">Bugula neritina</name>
    <name type="common">Brown bryozoan</name>
    <name type="synonym">Sertularia neritina</name>
    <dbReference type="NCBI Taxonomy" id="10212"/>
    <lineage>
        <taxon>Eukaryota</taxon>
        <taxon>Metazoa</taxon>
        <taxon>Spiralia</taxon>
        <taxon>Lophotrochozoa</taxon>
        <taxon>Bryozoa</taxon>
        <taxon>Gymnolaemata</taxon>
        <taxon>Cheilostomatida</taxon>
        <taxon>Flustrina</taxon>
        <taxon>Buguloidea</taxon>
        <taxon>Bugulidae</taxon>
        <taxon>Bugula</taxon>
    </lineage>
</organism>